<proteinExistence type="inferred from homology"/>
<sequence length="790" mass="85373">MWSASVAAVLAAAASSPSFAQPRPSESAQIRAFAIPPGSLAAALNRFADAAQIQLVYSGDVARGRSSPGLSGRHSIQQGLSRLLAGTGLSYRFSGPASVTIAWASGGATPSVPEGTIALDTVEVQGQGETTGYVARSSTAGTKTSTPLIETPRSISVVTRQEMDDRGATTVPEALRYTAGVTTGAYGFDPRFDQIYVRGFPMTTLGDFRDGLKQFPAGFTTFRTEPYQLERIEVIKGPAAVLYGQSVPGGLVDRRSKLPTDYTFREVQAQIGTFGRAQTAFDFGGPVDPEKTMLYRVVGLGRLGDTNFDIADQRFMIAPSFTWRPNGATSLTLSALYQQDETDASAAGINRNGQVLKLRGSDPHYDHLKQKQGQIGYEFEHKFNDILTFRQKVRYSQIEAESRYLSGSFANATTTIYDRGAVSVGDRLTSFQIDNNLEANFRTGPAAHKLLLGLNYDYNLWHFGLGFGPTLPAYRFDIANPVYGFSGPTPAYTIRTRSQLEQLGLYVQDQISLGNWRIALSARKDWTDRNESNQIANTVTAANRNDAFTYSAGLLYLFDNGLAPYVSYATSFQPVTSQGANGAVLEPSEGEQIEAGLKYQPANGAISLTASAYQLKEKNAPKLGGYVAGLPYYVSVGEVTVRGVELEGKARLFEGLDLAASYTFSDAEITRTTVASEYGRTPAVTPRHTASLWLNYNLQAGPFAGLGAGVGVRYVGETWTANDNTAKNDAYTLFDAVLRYDFGKANRQLAGLSASVAANNITDKQVSVCNAGYCYLSQGRTVIGTLTYRW</sequence>
<evidence type="ECO:0000256" key="15">
    <source>
        <dbReference type="RuleBase" id="RU003357"/>
    </source>
</evidence>
<feature type="chain" id="PRO_5036837094" evidence="16">
    <location>
        <begin position="21"/>
        <end position="790"/>
    </location>
</feature>
<evidence type="ECO:0000256" key="8">
    <source>
        <dbReference type="ARBA" id="ARBA00023004"/>
    </source>
</evidence>
<keyword evidence="12 18" id="KW-0675">Receptor</keyword>
<comment type="similarity">
    <text evidence="2 14 15">Belongs to the TonB-dependent receptor family.</text>
</comment>
<keyword evidence="7 16" id="KW-0732">Signal</keyword>
<name>A0A927EB69_9HYPH</name>
<keyword evidence="9" id="KW-0406">Ion transport</keyword>
<evidence type="ECO:0000256" key="13">
    <source>
        <dbReference type="ARBA" id="ARBA00023237"/>
    </source>
</evidence>
<dbReference type="InterPro" id="IPR037066">
    <property type="entry name" value="Plug_dom_sf"/>
</dbReference>
<keyword evidence="4 14" id="KW-1134">Transmembrane beta strand</keyword>
<organism evidence="18 19">
    <name type="scientific">Bosea spartocytisi</name>
    <dbReference type="NCBI Taxonomy" id="2773451"/>
    <lineage>
        <taxon>Bacteria</taxon>
        <taxon>Pseudomonadati</taxon>
        <taxon>Pseudomonadota</taxon>
        <taxon>Alphaproteobacteria</taxon>
        <taxon>Hyphomicrobiales</taxon>
        <taxon>Boseaceae</taxon>
        <taxon>Bosea</taxon>
    </lineage>
</organism>
<evidence type="ECO:0000256" key="11">
    <source>
        <dbReference type="ARBA" id="ARBA00023136"/>
    </source>
</evidence>
<keyword evidence="3 14" id="KW-0813">Transport</keyword>
<evidence type="ECO:0000256" key="5">
    <source>
        <dbReference type="ARBA" id="ARBA00022496"/>
    </source>
</evidence>
<reference evidence="18" key="1">
    <citation type="submission" date="2020-09" db="EMBL/GenBank/DDBJ databases">
        <title>Bosea spartocytisi sp. nov. a root nodule endophyte of Spartocytisus supranubius in the high mountain ecosystem fo the Teide National Park (Canary Islands, Spain).</title>
        <authorList>
            <person name="Pulido-Suarez L."/>
            <person name="Peix A."/>
            <person name="Igual J.M."/>
            <person name="Socas-Perez N."/>
            <person name="Velazquez E."/>
            <person name="Flores-Felix J.D."/>
            <person name="Leon-Barrios M."/>
        </authorList>
    </citation>
    <scope>NUCLEOTIDE SEQUENCE</scope>
    <source>
        <strain evidence="18">SSUT16</strain>
    </source>
</reference>
<keyword evidence="13 14" id="KW-0998">Cell outer membrane</keyword>
<dbReference type="PROSITE" id="PS52016">
    <property type="entry name" value="TONB_DEPENDENT_REC_3"/>
    <property type="match status" value="1"/>
</dbReference>
<dbReference type="GO" id="GO:0015891">
    <property type="term" value="P:siderophore transport"/>
    <property type="evidence" value="ECO:0007669"/>
    <property type="project" value="InterPro"/>
</dbReference>
<dbReference type="Gene3D" id="3.55.50.30">
    <property type="match status" value="1"/>
</dbReference>
<dbReference type="Gene3D" id="2.170.130.10">
    <property type="entry name" value="TonB-dependent receptor, plug domain"/>
    <property type="match status" value="1"/>
</dbReference>
<evidence type="ECO:0000256" key="16">
    <source>
        <dbReference type="SAM" id="SignalP"/>
    </source>
</evidence>
<dbReference type="SMART" id="SM00965">
    <property type="entry name" value="STN"/>
    <property type="match status" value="1"/>
</dbReference>
<keyword evidence="11 14" id="KW-0472">Membrane</keyword>
<dbReference type="GO" id="GO:0015344">
    <property type="term" value="F:siderophore uptake transmembrane transporter activity"/>
    <property type="evidence" value="ECO:0007669"/>
    <property type="project" value="TreeGrafter"/>
</dbReference>
<dbReference type="InterPro" id="IPR010105">
    <property type="entry name" value="TonB_sidphr_rcpt"/>
</dbReference>
<dbReference type="InterPro" id="IPR036942">
    <property type="entry name" value="Beta-barrel_TonB_sf"/>
</dbReference>
<dbReference type="FunFam" id="2.170.130.10:FF:000001">
    <property type="entry name" value="Catecholate siderophore TonB-dependent receptor"/>
    <property type="match status" value="1"/>
</dbReference>
<evidence type="ECO:0000313" key="18">
    <source>
        <dbReference type="EMBL" id="MBD3847267.1"/>
    </source>
</evidence>
<dbReference type="AlphaFoldDB" id="A0A927EB69"/>
<evidence type="ECO:0000256" key="6">
    <source>
        <dbReference type="ARBA" id="ARBA00022692"/>
    </source>
</evidence>
<accession>A0A927EB69</accession>
<dbReference type="InterPro" id="IPR039426">
    <property type="entry name" value="TonB-dep_rcpt-like"/>
</dbReference>
<evidence type="ECO:0000256" key="10">
    <source>
        <dbReference type="ARBA" id="ARBA00023077"/>
    </source>
</evidence>
<dbReference type="GO" id="GO:0038023">
    <property type="term" value="F:signaling receptor activity"/>
    <property type="evidence" value="ECO:0007669"/>
    <property type="project" value="InterPro"/>
</dbReference>
<dbReference type="Pfam" id="PF07660">
    <property type="entry name" value="STN"/>
    <property type="match status" value="1"/>
</dbReference>
<comment type="caution">
    <text evidence="18">The sequence shown here is derived from an EMBL/GenBank/DDBJ whole genome shotgun (WGS) entry which is preliminary data.</text>
</comment>
<protein>
    <submittedName>
        <fullName evidence="18">TonB-dependent siderophore receptor</fullName>
    </submittedName>
</protein>
<dbReference type="Gene3D" id="2.40.170.20">
    <property type="entry name" value="TonB-dependent receptor, beta-barrel domain"/>
    <property type="match status" value="1"/>
</dbReference>
<dbReference type="Pfam" id="PF07715">
    <property type="entry name" value="Plug"/>
    <property type="match status" value="1"/>
</dbReference>
<keyword evidence="6 14" id="KW-0812">Transmembrane</keyword>
<evidence type="ECO:0000256" key="12">
    <source>
        <dbReference type="ARBA" id="ARBA00023170"/>
    </source>
</evidence>
<dbReference type="PANTHER" id="PTHR32552">
    <property type="entry name" value="FERRICHROME IRON RECEPTOR-RELATED"/>
    <property type="match status" value="1"/>
</dbReference>
<evidence type="ECO:0000256" key="3">
    <source>
        <dbReference type="ARBA" id="ARBA00022448"/>
    </source>
</evidence>
<evidence type="ECO:0000256" key="14">
    <source>
        <dbReference type="PROSITE-ProRule" id="PRU01360"/>
    </source>
</evidence>
<keyword evidence="5" id="KW-0410">Iron transport</keyword>
<dbReference type="CDD" id="cd01347">
    <property type="entry name" value="ligand_gated_channel"/>
    <property type="match status" value="1"/>
</dbReference>
<comment type="subcellular location">
    <subcellularLocation>
        <location evidence="1 14">Cell outer membrane</location>
        <topology evidence="1 14">Multi-pass membrane protein</topology>
    </subcellularLocation>
</comment>
<evidence type="ECO:0000313" key="19">
    <source>
        <dbReference type="Proteomes" id="UP000619295"/>
    </source>
</evidence>
<evidence type="ECO:0000256" key="7">
    <source>
        <dbReference type="ARBA" id="ARBA00022729"/>
    </source>
</evidence>
<keyword evidence="19" id="KW-1185">Reference proteome</keyword>
<dbReference type="InterPro" id="IPR000531">
    <property type="entry name" value="Beta-barrel_TonB"/>
</dbReference>
<evidence type="ECO:0000259" key="17">
    <source>
        <dbReference type="SMART" id="SM00965"/>
    </source>
</evidence>
<dbReference type="GO" id="GO:0009279">
    <property type="term" value="C:cell outer membrane"/>
    <property type="evidence" value="ECO:0007669"/>
    <property type="project" value="UniProtKB-SubCell"/>
</dbReference>
<evidence type="ECO:0000256" key="1">
    <source>
        <dbReference type="ARBA" id="ARBA00004571"/>
    </source>
</evidence>
<evidence type="ECO:0000256" key="9">
    <source>
        <dbReference type="ARBA" id="ARBA00023065"/>
    </source>
</evidence>
<dbReference type="SUPFAM" id="SSF56935">
    <property type="entry name" value="Porins"/>
    <property type="match status" value="1"/>
</dbReference>
<dbReference type="InterPro" id="IPR012910">
    <property type="entry name" value="Plug_dom"/>
</dbReference>
<keyword evidence="10 15" id="KW-0798">TonB box</keyword>
<keyword evidence="8" id="KW-0408">Iron</keyword>
<evidence type="ECO:0000256" key="2">
    <source>
        <dbReference type="ARBA" id="ARBA00009810"/>
    </source>
</evidence>
<dbReference type="PANTHER" id="PTHR32552:SF68">
    <property type="entry name" value="FERRICHROME OUTER MEMBRANE TRANSPORTER_PHAGE RECEPTOR"/>
    <property type="match status" value="1"/>
</dbReference>
<feature type="signal peptide" evidence="16">
    <location>
        <begin position="1"/>
        <end position="20"/>
    </location>
</feature>
<dbReference type="Pfam" id="PF00593">
    <property type="entry name" value="TonB_dep_Rec_b-barrel"/>
    <property type="match status" value="1"/>
</dbReference>
<feature type="domain" description="Secretin/TonB short N-terminal" evidence="17">
    <location>
        <begin position="53"/>
        <end position="104"/>
    </location>
</feature>
<dbReference type="InterPro" id="IPR011662">
    <property type="entry name" value="Secretin/TonB_short_N"/>
</dbReference>
<evidence type="ECO:0000256" key="4">
    <source>
        <dbReference type="ARBA" id="ARBA00022452"/>
    </source>
</evidence>
<gene>
    <name evidence="18" type="ORF">IED13_16270</name>
</gene>
<dbReference type="Proteomes" id="UP000619295">
    <property type="component" value="Unassembled WGS sequence"/>
</dbReference>
<dbReference type="NCBIfam" id="TIGR01783">
    <property type="entry name" value="TonB-siderophor"/>
    <property type="match status" value="1"/>
</dbReference>
<dbReference type="EMBL" id="JACXWY010000009">
    <property type="protein sequence ID" value="MBD3847267.1"/>
    <property type="molecule type" value="Genomic_DNA"/>
</dbReference>